<dbReference type="EC" id="2.1.2.9" evidence="2"/>
<protein>
    <recommendedName>
        <fullName evidence="2">methionyl-tRNA formyltransferase</fullName>
        <ecNumber evidence="2">2.1.2.9</ecNumber>
    </recommendedName>
</protein>
<dbReference type="InterPro" id="IPR044135">
    <property type="entry name" value="Met-tRNA-FMT_C"/>
</dbReference>
<dbReference type="SUPFAM" id="SSF50486">
    <property type="entry name" value="FMT C-terminal domain-like"/>
    <property type="match status" value="1"/>
</dbReference>
<reference evidence="7 8" key="1">
    <citation type="journal article" date="2016" name="Nat. Commun.">
        <title>Thousands of microbial genomes shed light on interconnected biogeochemical processes in an aquifer system.</title>
        <authorList>
            <person name="Anantharaman K."/>
            <person name="Brown C.T."/>
            <person name="Hug L.A."/>
            <person name="Sharon I."/>
            <person name="Castelle C.J."/>
            <person name="Probst A.J."/>
            <person name="Thomas B.C."/>
            <person name="Singh A."/>
            <person name="Wilkins M.J."/>
            <person name="Karaoz U."/>
            <person name="Brodie E.L."/>
            <person name="Williams K.H."/>
            <person name="Hubbard S.S."/>
            <person name="Banfield J.F."/>
        </authorList>
    </citation>
    <scope>NUCLEOTIDE SEQUENCE [LARGE SCALE GENOMIC DNA]</scope>
</reference>
<feature type="domain" description="Formyl transferase N-terminal" evidence="5">
    <location>
        <begin position="1"/>
        <end position="177"/>
    </location>
</feature>
<comment type="caution">
    <text evidence="7">The sequence shown here is derived from an EMBL/GenBank/DDBJ whole genome shotgun (WGS) entry which is preliminary data.</text>
</comment>
<evidence type="ECO:0000313" key="7">
    <source>
        <dbReference type="EMBL" id="OGM09952.1"/>
    </source>
</evidence>
<evidence type="ECO:0000256" key="1">
    <source>
        <dbReference type="ARBA" id="ARBA00010699"/>
    </source>
</evidence>
<dbReference type="InterPro" id="IPR002376">
    <property type="entry name" value="Formyl_transf_N"/>
</dbReference>
<evidence type="ECO:0000256" key="2">
    <source>
        <dbReference type="ARBA" id="ARBA00012261"/>
    </source>
</evidence>
<proteinExistence type="inferred from homology"/>
<dbReference type="EMBL" id="MGFR01000002">
    <property type="protein sequence ID" value="OGM09952.1"/>
    <property type="molecule type" value="Genomic_DNA"/>
</dbReference>
<dbReference type="Proteomes" id="UP000176778">
    <property type="component" value="Unassembled WGS sequence"/>
</dbReference>
<comment type="similarity">
    <text evidence="1">Belongs to the Fmt family.</text>
</comment>
<dbReference type="InterPro" id="IPR011034">
    <property type="entry name" value="Formyl_transferase-like_C_sf"/>
</dbReference>
<dbReference type="PANTHER" id="PTHR11138:SF5">
    <property type="entry name" value="METHIONYL-TRNA FORMYLTRANSFERASE, MITOCHONDRIAL"/>
    <property type="match status" value="1"/>
</dbReference>
<keyword evidence="4" id="KW-0648">Protein biosynthesis</keyword>
<dbReference type="CDD" id="cd08704">
    <property type="entry name" value="Met_tRNA_FMT_C"/>
    <property type="match status" value="1"/>
</dbReference>
<evidence type="ECO:0000256" key="3">
    <source>
        <dbReference type="ARBA" id="ARBA00022679"/>
    </source>
</evidence>
<evidence type="ECO:0000259" key="6">
    <source>
        <dbReference type="Pfam" id="PF02911"/>
    </source>
</evidence>
<dbReference type="InterPro" id="IPR005793">
    <property type="entry name" value="Formyl_trans_C"/>
</dbReference>
<evidence type="ECO:0000259" key="5">
    <source>
        <dbReference type="Pfam" id="PF00551"/>
    </source>
</evidence>
<dbReference type="Gene3D" id="3.40.50.12230">
    <property type="match status" value="1"/>
</dbReference>
<dbReference type="Pfam" id="PF00551">
    <property type="entry name" value="Formyl_trans_N"/>
    <property type="match status" value="1"/>
</dbReference>
<dbReference type="GO" id="GO:0004479">
    <property type="term" value="F:methionyl-tRNA formyltransferase activity"/>
    <property type="evidence" value="ECO:0007669"/>
    <property type="project" value="UniProtKB-EC"/>
</dbReference>
<dbReference type="AlphaFoldDB" id="A0A1F7X4F0"/>
<gene>
    <name evidence="7" type="ORF">A2Y68_00820</name>
</gene>
<keyword evidence="3" id="KW-0808">Transferase</keyword>
<dbReference type="InterPro" id="IPR041711">
    <property type="entry name" value="Met-tRNA-FMT_N"/>
</dbReference>
<sequence length="313" mass="34733">MKIVFFGTPEYVLPVVENIHKKIKVNLGSSVVAVVTQPPKPVGRKKIVTYSPVDGWAHQRKIPTFYKNTDLLEKGPEADLGILAAYGSIIPEAVIKRFKYGILNIHPSLLPKFRGASPVQAAIASGLTQTGVTIIKLDSQMDHGPIVSQFKEEIAADDSCETLRAKLFLRGAEVLVELIPVFIKGKITPRAQNHDEASYTLLVKREDGFIPPEYLAAALSGSDKIKEERSVSFVRDLALVPNPGNLNNFIRALYPWPCAWTKIKIRNQKLRIKILKAHEGDGKLELDLVQLEGKSPVSWDEFKRGYADAVFAE</sequence>
<accession>A0A1F7X4F0</accession>
<organism evidence="7 8">
    <name type="scientific">Candidatus Woesebacteria bacterium RBG_13_46_13</name>
    <dbReference type="NCBI Taxonomy" id="1802479"/>
    <lineage>
        <taxon>Bacteria</taxon>
        <taxon>Candidatus Woeseibacteriota</taxon>
    </lineage>
</organism>
<dbReference type="InterPro" id="IPR036477">
    <property type="entry name" value="Formyl_transf_N_sf"/>
</dbReference>
<dbReference type="STRING" id="1802479.A2Y68_00820"/>
<dbReference type="SUPFAM" id="SSF53328">
    <property type="entry name" value="Formyltransferase"/>
    <property type="match status" value="1"/>
</dbReference>
<name>A0A1F7X4F0_9BACT</name>
<dbReference type="CDD" id="cd08646">
    <property type="entry name" value="FMT_core_Met-tRNA-FMT_N"/>
    <property type="match status" value="1"/>
</dbReference>
<evidence type="ECO:0000313" key="8">
    <source>
        <dbReference type="Proteomes" id="UP000176778"/>
    </source>
</evidence>
<dbReference type="PANTHER" id="PTHR11138">
    <property type="entry name" value="METHIONYL-TRNA FORMYLTRANSFERASE"/>
    <property type="match status" value="1"/>
</dbReference>
<evidence type="ECO:0000256" key="4">
    <source>
        <dbReference type="ARBA" id="ARBA00022917"/>
    </source>
</evidence>
<dbReference type="Pfam" id="PF02911">
    <property type="entry name" value="Formyl_trans_C"/>
    <property type="match status" value="1"/>
</dbReference>
<feature type="domain" description="Formyl transferase C-terminal" evidence="6">
    <location>
        <begin position="246"/>
        <end position="281"/>
    </location>
</feature>